<dbReference type="PANTHER" id="PTHR23048:SF59">
    <property type="entry name" value="EF-HAND SUPERFAMILY PROTEIN"/>
    <property type="match status" value="1"/>
</dbReference>
<evidence type="ECO:0000256" key="3">
    <source>
        <dbReference type="ARBA" id="ARBA00022837"/>
    </source>
</evidence>
<dbReference type="PANTHER" id="PTHR23048">
    <property type="entry name" value="MYOSIN LIGHT CHAIN 1, 3"/>
    <property type="match status" value="1"/>
</dbReference>
<proteinExistence type="predicted"/>
<evidence type="ECO:0000313" key="7">
    <source>
        <dbReference type="Proteomes" id="UP000751190"/>
    </source>
</evidence>
<reference evidence="6" key="1">
    <citation type="submission" date="2021-05" db="EMBL/GenBank/DDBJ databases">
        <title>The genome of the haptophyte Pavlova lutheri (Diacronema luteri, Pavlovales) - a model for lipid biosynthesis in eukaryotic algae.</title>
        <authorList>
            <person name="Hulatt C.J."/>
            <person name="Posewitz M.C."/>
        </authorList>
    </citation>
    <scope>NUCLEOTIDE SEQUENCE</scope>
    <source>
        <strain evidence="6">NIVA-4/92</strain>
    </source>
</reference>
<dbReference type="PROSITE" id="PS00018">
    <property type="entry name" value="EF_HAND_1"/>
    <property type="match status" value="3"/>
</dbReference>
<dbReference type="AlphaFoldDB" id="A0A8J5X1E7"/>
<dbReference type="SMART" id="SM00054">
    <property type="entry name" value="EFh"/>
    <property type="match status" value="4"/>
</dbReference>
<dbReference type="InterPro" id="IPR050230">
    <property type="entry name" value="CALM/Myosin/TropC-like"/>
</dbReference>
<dbReference type="EMBL" id="JAGTXO010000054">
    <property type="protein sequence ID" value="KAG8458306.1"/>
    <property type="molecule type" value="Genomic_DNA"/>
</dbReference>
<feature type="domain" description="EF-hand" evidence="5">
    <location>
        <begin position="143"/>
        <end position="178"/>
    </location>
</feature>
<name>A0A8J5X1E7_DIALT</name>
<dbReference type="PROSITE" id="PS50222">
    <property type="entry name" value="EF_HAND_2"/>
    <property type="match status" value="4"/>
</dbReference>
<dbReference type="FunFam" id="1.10.238.10:FF:000062">
    <property type="entry name" value="Centrin 2"/>
    <property type="match status" value="1"/>
</dbReference>
<gene>
    <name evidence="6" type="ORF">KFE25_005153</name>
</gene>
<evidence type="ECO:0000256" key="4">
    <source>
        <dbReference type="SAM" id="MobiDB-lite"/>
    </source>
</evidence>
<dbReference type="Proteomes" id="UP000751190">
    <property type="component" value="Unassembled WGS sequence"/>
</dbReference>
<dbReference type="InterPro" id="IPR018247">
    <property type="entry name" value="EF_Hand_1_Ca_BS"/>
</dbReference>
<feature type="domain" description="EF-hand" evidence="5">
    <location>
        <begin position="34"/>
        <end position="69"/>
    </location>
</feature>
<evidence type="ECO:0000256" key="2">
    <source>
        <dbReference type="ARBA" id="ARBA00022737"/>
    </source>
</evidence>
<dbReference type="InterPro" id="IPR002048">
    <property type="entry name" value="EF_hand_dom"/>
</dbReference>
<dbReference type="CDD" id="cd00051">
    <property type="entry name" value="EFh"/>
    <property type="match status" value="1"/>
</dbReference>
<evidence type="ECO:0000259" key="5">
    <source>
        <dbReference type="PROSITE" id="PS50222"/>
    </source>
</evidence>
<dbReference type="InterPro" id="IPR011992">
    <property type="entry name" value="EF-hand-dom_pair"/>
</dbReference>
<dbReference type="GO" id="GO:0005509">
    <property type="term" value="F:calcium ion binding"/>
    <property type="evidence" value="ECO:0007669"/>
    <property type="project" value="InterPro"/>
</dbReference>
<evidence type="ECO:0000256" key="1">
    <source>
        <dbReference type="ARBA" id="ARBA00022723"/>
    </source>
</evidence>
<dbReference type="OMA" id="DFVEMMT"/>
<dbReference type="GO" id="GO:0016460">
    <property type="term" value="C:myosin II complex"/>
    <property type="evidence" value="ECO:0007669"/>
    <property type="project" value="TreeGrafter"/>
</dbReference>
<sequence length="185" mass="20733">MERKPYGKSAAPASGGKKAGARGTVGARPGIPEWQMQELKEAFDLFDTDGSGTIDTKELSVALRALGFDSKKEKVRKMIADIDLDGSGTIDFEEFVEMMTGKMGDRDSPEEIMRVFKLFDDDETGRISFKNLKRVARELGENMTDEELQEMINKADMDGDGEVNEEEFLRIMTYKHSFKADSLVK</sequence>
<feature type="domain" description="EF-hand" evidence="5">
    <location>
        <begin position="70"/>
        <end position="105"/>
    </location>
</feature>
<keyword evidence="2" id="KW-0677">Repeat</keyword>
<dbReference type="OrthoDB" id="343296at2759"/>
<dbReference type="SUPFAM" id="SSF47473">
    <property type="entry name" value="EF-hand"/>
    <property type="match status" value="1"/>
</dbReference>
<dbReference type="Pfam" id="PF13499">
    <property type="entry name" value="EF-hand_7"/>
    <property type="match status" value="2"/>
</dbReference>
<accession>A0A8J5X1E7</accession>
<keyword evidence="3" id="KW-0106">Calcium</keyword>
<dbReference type="Gene3D" id="1.10.238.10">
    <property type="entry name" value="EF-hand"/>
    <property type="match status" value="3"/>
</dbReference>
<keyword evidence="1" id="KW-0479">Metal-binding</keyword>
<feature type="domain" description="EF-hand" evidence="5">
    <location>
        <begin position="107"/>
        <end position="142"/>
    </location>
</feature>
<dbReference type="FunFam" id="1.10.238.10:FF:000336">
    <property type="entry name" value="HLH domain-containing protein"/>
    <property type="match status" value="1"/>
</dbReference>
<feature type="compositionally biased region" description="Low complexity" evidence="4">
    <location>
        <begin position="7"/>
        <end position="16"/>
    </location>
</feature>
<comment type="caution">
    <text evidence="6">The sequence shown here is derived from an EMBL/GenBank/DDBJ whole genome shotgun (WGS) entry which is preliminary data.</text>
</comment>
<keyword evidence="7" id="KW-1185">Reference proteome</keyword>
<protein>
    <recommendedName>
        <fullName evidence="5">EF-hand domain-containing protein</fullName>
    </recommendedName>
</protein>
<organism evidence="6 7">
    <name type="scientific">Diacronema lutheri</name>
    <name type="common">Unicellular marine alga</name>
    <name type="synonym">Monochrysis lutheri</name>
    <dbReference type="NCBI Taxonomy" id="2081491"/>
    <lineage>
        <taxon>Eukaryota</taxon>
        <taxon>Haptista</taxon>
        <taxon>Haptophyta</taxon>
        <taxon>Pavlovophyceae</taxon>
        <taxon>Pavlovales</taxon>
        <taxon>Pavlovaceae</taxon>
        <taxon>Diacronema</taxon>
    </lineage>
</organism>
<feature type="region of interest" description="Disordered" evidence="4">
    <location>
        <begin position="1"/>
        <end position="30"/>
    </location>
</feature>
<evidence type="ECO:0000313" key="6">
    <source>
        <dbReference type="EMBL" id="KAG8458306.1"/>
    </source>
</evidence>